<dbReference type="SMART" id="SM00589">
    <property type="entry name" value="PRY"/>
    <property type="match status" value="1"/>
</dbReference>
<gene>
    <name evidence="8" type="ORF">NDU88_001333</name>
</gene>
<dbReference type="InterPro" id="IPR001870">
    <property type="entry name" value="B30.2/SPRY"/>
</dbReference>
<dbReference type="PROSITE" id="PS50119">
    <property type="entry name" value="ZF_BBOX"/>
    <property type="match status" value="1"/>
</dbReference>
<dbReference type="Gene3D" id="2.60.120.920">
    <property type="match status" value="1"/>
</dbReference>
<reference evidence="8" key="1">
    <citation type="journal article" date="2022" name="bioRxiv">
        <title>Sequencing and chromosome-scale assembly of the giantPleurodeles waltlgenome.</title>
        <authorList>
            <person name="Brown T."/>
            <person name="Elewa A."/>
            <person name="Iarovenko S."/>
            <person name="Subramanian E."/>
            <person name="Araus A.J."/>
            <person name="Petzold A."/>
            <person name="Susuki M."/>
            <person name="Suzuki K.-i.T."/>
            <person name="Hayashi T."/>
            <person name="Toyoda A."/>
            <person name="Oliveira C."/>
            <person name="Osipova E."/>
            <person name="Leigh N.D."/>
            <person name="Simon A."/>
            <person name="Yun M.H."/>
        </authorList>
    </citation>
    <scope>NUCLEOTIDE SEQUENCE</scope>
    <source>
        <strain evidence="8">20211129_DDA</strain>
        <tissue evidence="8">Liver</tissue>
    </source>
</reference>
<dbReference type="Gene3D" id="3.30.160.60">
    <property type="entry name" value="Classic Zinc Finger"/>
    <property type="match status" value="1"/>
</dbReference>
<dbReference type="Pfam" id="PF00643">
    <property type="entry name" value="zf-B_box"/>
    <property type="match status" value="1"/>
</dbReference>
<comment type="caution">
    <text evidence="8">The sequence shown here is derived from an EMBL/GenBank/DDBJ whole genome shotgun (WGS) entry which is preliminary data.</text>
</comment>
<dbReference type="GO" id="GO:0008270">
    <property type="term" value="F:zinc ion binding"/>
    <property type="evidence" value="ECO:0007669"/>
    <property type="project" value="UniProtKB-KW"/>
</dbReference>
<evidence type="ECO:0000256" key="4">
    <source>
        <dbReference type="PROSITE-ProRule" id="PRU00024"/>
    </source>
</evidence>
<dbReference type="InterPro" id="IPR000315">
    <property type="entry name" value="Znf_B-box"/>
</dbReference>
<evidence type="ECO:0000256" key="2">
    <source>
        <dbReference type="ARBA" id="ARBA00022833"/>
    </source>
</evidence>
<evidence type="ECO:0000313" key="8">
    <source>
        <dbReference type="EMBL" id="KAJ1134887.1"/>
    </source>
</evidence>
<dbReference type="InterPro" id="IPR006574">
    <property type="entry name" value="PRY"/>
</dbReference>
<name>A0AAV7Q5Q7_PLEWA</name>
<feature type="coiled-coil region" evidence="5">
    <location>
        <begin position="139"/>
        <end position="166"/>
    </location>
</feature>
<evidence type="ECO:0000256" key="5">
    <source>
        <dbReference type="SAM" id="Coils"/>
    </source>
</evidence>
<dbReference type="InterPro" id="IPR050143">
    <property type="entry name" value="TRIM/RBCC"/>
</dbReference>
<keyword evidence="1 4" id="KW-0479">Metal-binding</keyword>
<feature type="domain" description="B box-type" evidence="6">
    <location>
        <begin position="76"/>
        <end position="117"/>
    </location>
</feature>
<dbReference type="SMART" id="SM00336">
    <property type="entry name" value="BBOX"/>
    <property type="match status" value="1"/>
</dbReference>
<dbReference type="SUPFAM" id="SSF49899">
    <property type="entry name" value="Concanavalin A-like lectins/glucanases"/>
    <property type="match status" value="1"/>
</dbReference>
<accession>A0AAV7Q5Q7</accession>
<dbReference type="InterPro" id="IPR013320">
    <property type="entry name" value="ConA-like_dom_sf"/>
</dbReference>
<protein>
    <submittedName>
        <fullName evidence="8">Uncharacterized protein</fullName>
    </submittedName>
</protein>
<keyword evidence="9" id="KW-1185">Reference proteome</keyword>
<dbReference type="SMART" id="SM00449">
    <property type="entry name" value="SPRY"/>
    <property type="match status" value="1"/>
</dbReference>
<evidence type="ECO:0000256" key="1">
    <source>
        <dbReference type="ARBA" id="ARBA00022771"/>
    </source>
</evidence>
<sequence length="540" mass="61328">MPSRSPVSTSDGQQSRLTTWVTRRRGHRSARRPFYYALFMHPNVEGCCHVPYDVTVSPYVSELADLARQFKPEHADHGRVCQQHLEEFKFFCKNDHVPICPVCRVSKDHSMHSCTTIEEAVMDYKGKFRVQMDKLKQKKDEMLHLKATFDKKLKELERKAAEEHHRVQTEFGRQQILLEDEKKIILFQIAKEENDWKQKLETKISKVSSQTHGLEMLMAEIEEKNEEKGAQLLLGVDAILHRCENFKYEKPDVISPDIKKYISHFPTRAPVVQELLDDSPSIRYASSASSDESVVPDLALKLPEETDNATHGEDLSGDEGQHNMPIWSHGDMWGNESAVYFENTPVAFETSAPVDRGVPHSHESRAVSECITMDPNTAHPSITLAEDLRSATRLSTERHIYQDWMHFDTSACVLGSRGFTEGKHCWNVEVNAPLSSWAIGVALESVKRKDSFGLFPSDGVWVLQMEQGYLQANTVPESYLPSHSGLTRFTVCLNCEDGKVVFSNTDTETLIHTFNTPSFKEAVFPFFCLSTEGVHVKVSP</sequence>
<proteinExistence type="predicted"/>
<dbReference type="PROSITE" id="PS50188">
    <property type="entry name" value="B302_SPRY"/>
    <property type="match status" value="1"/>
</dbReference>
<organism evidence="8 9">
    <name type="scientific">Pleurodeles waltl</name>
    <name type="common">Iberian ribbed newt</name>
    <dbReference type="NCBI Taxonomy" id="8319"/>
    <lineage>
        <taxon>Eukaryota</taxon>
        <taxon>Metazoa</taxon>
        <taxon>Chordata</taxon>
        <taxon>Craniata</taxon>
        <taxon>Vertebrata</taxon>
        <taxon>Euteleostomi</taxon>
        <taxon>Amphibia</taxon>
        <taxon>Batrachia</taxon>
        <taxon>Caudata</taxon>
        <taxon>Salamandroidea</taxon>
        <taxon>Salamandridae</taxon>
        <taxon>Pleurodelinae</taxon>
        <taxon>Pleurodeles</taxon>
    </lineage>
</organism>
<dbReference type="InterPro" id="IPR003879">
    <property type="entry name" value="Butyrophylin_SPRY"/>
</dbReference>
<evidence type="ECO:0000259" key="6">
    <source>
        <dbReference type="PROSITE" id="PS50119"/>
    </source>
</evidence>
<evidence type="ECO:0000313" key="9">
    <source>
        <dbReference type="Proteomes" id="UP001066276"/>
    </source>
</evidence>
<dbReference type="InterPro" id="IPR003877">
    <property type="entry name" value="SPRY_dom"/>
</dbReference>
<dbReference type="Pfam" id="PF00622">
    <property type="entry name" value="SPRY"/>
    <property type="match status" value="1"/>
</dbReference>
<dbReference type="SUPFAM" id="SSF57845">
    <property type="entry name" value="B-box zinc-binding domain"/>
    <property type="match status" value="1"/>
</dbReference>
<feature type="domain" description="B30.2/SPRY" evidence="7">
    <location>
        <begin position="350"/>
        <end position="540"/>
    </location>
</feature>
<dbReference type="PRINTS" id="PR01407">
    <property type="entry name" value="BUTYPHLNCDUF"/>
</dbReference>
<keyword evidence="1 4" id="KW-0863">Zinc-finger</keyword>
<dbReference type="EMBL" id="JANPWB010000010">
    <property type="protein sequence ID" value="KAJ1134887.1"/>
    <property type="molecule type" value="Genomic_DNA"/>
</dbReference>
<dbReference type="Pfam" id="PF13765">
    <property type="entry name" value="PRY"/>
    <property type="match status" value="1"/>
</dbReference>
<dbReference type="AlphaFoldDB" id="A0AAV7Q5Q7"/>
<dbReference type="InterPro" id="IPR043136">
    <property type="entry name" value="B30.2/SPRY_sf"/>
</dbReference>
<dbReference type="PANTHER" id="PTHR24103">
    <property type="entry name" value="E3 UBIQUITIN-PROTEIN LIGASE TRIM"/>
    <property type="match status" value="1"/>
</dbReference>
<keyword evidence="3 5" id="KW-0175">Coiled coil</keyword>
<keyword evidence="2" id="KW-0862">Zinc</keyword>
<dbReference type="Proteomes" id="UP001066276">
    <property type="component" value="Chromosome 6"/>
</dbReference>
<evidence type="ECO:0000256" key="3">
    <source>
        <dbReference type="ARBA" id="ARBA00023054"/>
    </source>
</evidence>
<evidence type="ECO:0000259" key="7">
    <source>
        <dbReference type="PROSITE" id="PS50188"/>
    </source>
</evidence>